<dbReference type="AlphaFoldDB" id="A0AAV4QID3"/>
<evidence type="ECO:0000313" key="1">
    <source>
        <dbReference type="EMBL" id="GIY07143.1"/>
    </source>
</evidence>
<gene>
    <name evidence="1" type="ORF">CEXT_589351</name>
</gene>
<proteinExistence type="predicted"/>
<comment type="caution">
    <text evidence="1">The sequence shown here is derived from an EMBL/GenBank/DDBJ whole genome shotgun (WGS) entry which is preliminary data.</text>
</comment>
<sequence length="98" mass="11365">MKRKRISWYVNCCRSANEPNLLSTFLECQSNSALYRKIKYLQSESPKGQPSPIMVCPRLSWFRTPSPFFLWPDLLLNVNNLIVVGVSRTSRREEKGVS</sequence>
<keyword evidence="2" id="KW-1185">Reference proteome</keyword>
<evidence type="ECO:0000313" key="2">
    <source>
        <dbReference type="Proteomes" id="UP001054945"/>
    </source>
</evidence>
<protein>
    <submittedName>
        <fullName evidence="1">Uncharacterized protein</fullName>
    </submittedName>
</protein>
<name>A0AAV4QID3_CAEEX</name>
<accession>A0AAV4QID3</accession>
<reference evidence="1 2" key="1">
    <citation type="submission" date="2021-06" db="EMBL/GenBank/DDBJ databases">
        <title>Caerostris extrusa draft genome.</title>
        <authorList>
            <person name="Kono N."/>
            <person name="Arakawa K."/>
        </authorList>
    </citation>
    <scope>NUCLEOTIDE SEQUENCE [LARGE SCALE GENOMIC DNA]</scope>
</reference>
<dbReference type="Proteomes" id="UP001054945">
    <property type="component" value="Unassembled WGS sequence"/>
</dbReference>
<organism evidence="1 2">
    <name type="scientific">Caerostris extrusa</name>
    <name type="common">Bark spider</name>
    <name type="synonym">Caerostris bankana</name>
    <dbReference type="NCBI Taxonomy" id="172846"/>
    <lineage>
        <taxon>Eukaryota</taxon>
        <taxon>Metazoa</taxon>
        <taxon>Ecdysozoa</taxon>
        <taxon>Arthropoda</taxon>
        <taxon>Chelicerata</taxon>
        <taxon>Arachnida</taxon>
        <taxon>Araneae</taxon>
        <taxon>Araneomorphae</taxon>
        <taxon>Entelegynae</taxon>
        <taxon>Araneoidea</taxon>
        <taxon>Araneidae</taxon>
        <taxon>Caerostris</taxon>
    </lineage>
</organism>
<dbReference type="EMBL" id="BPLR01006051">
    <property type="protein sequence ID" value="GIY07143.1"/>
    <property type="molecule type" value="Genomic_DNA"/>
</dbReference>